<dbReference type="RefSeq" id="WP_013567088.1">
    <property type="nucleotide sequence ID" value="NC_014963.1"/>
</dbReference>
<evidence type="ECO:0000256" key="1">
    <source>
        <dbReference type="ARBA" id="ARBA00022485"/>
    </source>
</evidence>
<keyword evidence="8" id="KW-1185">Reference proteome</keyword>
<evidence type="ECO:0000313" key="7">
    <source>
        <dbReference type="EMBL" id="ADV81355.1"/>
    </source>
</evidence>
<dbReference type="InterPro" id="IPR010280">
    <property type="entry name" value="U5_MeTrfase_fam"/>
</dbReference>
<keyword evidence="1" id="KW-0411">Iron-sulfur</keyword>
<dbReference type="eggNOG" id="COG2265">
    <property type="taxonomic scope" value="Bacteria"/>
</dbReference>
<dbReference type="GO" id="GO:0070041">
    <property type="term" value="F:rRNA (uridine-C5-)-methyltransferase activity"/>
    <property type="evidence" value="ECO:0007669"/>
    <property type="project" value="TreeGrafter"/>
</dbReference>
<dbReference type="PROSITE" id="PS01231">
    <property type="entry name" value="TRMA_2"/>
    <property type="match status" value="1"/>
</dbReference>
<dbReference type="SUPFAM" id="SSF53335">
    <property type="entry name" value="S-adenosyl-L-methionine-dependent methyltransferases"/>
    <property type="match status" value="1"/>
</dbReference>
<dbReference type="InterPro" id="IPR029063">
    <property type="entry name" value="SAM-dependent_MTases_sf"/>
</dbReference>
<reference evidence="7 8" key="1">
    <citation type="journal article" date="2012" name="Stand. Genomic Sci.">
        <title>Complete genome sequence of Terriglobus saanensis type strain SP1PR4(T), an Acidobacteria from tundra soil.</title>
        <authorList>
            <person name="Rawat S.R."/>
            <person name="Mannisto M.K."/>
            <person name="Starovoytov V."/>
            <person name="Goodwin L."/>
            <person name="Nolan M."/>
            <person name="Hauser L."/>
            <person name="Land M."/>
            <person name="Davenport K.W."/>
            <person name="Woyke T."/>
            <person name="Haggblom M.M."/>
        </authorList>
    </citation>
    <scope>NUCLEOTIDE SEQUENCE</scope>
    <source>
        <strain evidence="8">ATCC BAA-1853 / DSM 23119 / SP1PR4</strain>
    </source>
</reference>
<keyword evidence="3 5" id="KW-0808">Transferase</keyword>
<dbReference type="CDD" id="cd02440">
    <property type="entry name" value="AdoMet_MTases"/>
    <property type="match status" value="1"/>
</dbReference>
<keyword evidence="4 5" id="KW-0949">S-adenosyl-L-methionine</keyword>
<dbReference type="AlphaFoldDB" id="E8V3U1"/>
<dbReference type="PROSITE" id="PS01230">
    <property type="entry name" value="TRMA_1"/>
    <property type="match status" value="1"/>
</dbReference>
<dbReference type="PANTHER" id="PTHR11061:SF49">
    <property type="entry name" value="23S RRNA (URACIL(1939)-C(5))-METHYLTRANSFERASE RLMD"/>
    <property type="match status" value="1"/>
</dbReference>
<dbReference type="GO" id="GO:0070475">
    <property type="term" value="P:rRNA base methylation"/>
    <property type="evidence" value="ECO:0007669"/>
    <property type="project" value="TreeGrafter"/>
</dbReference>
<dbReference type="PANTHER" id="PTHR11061">
    <property type="entry name" value="RNA M5U METHYLTRANSFERASE"/>
    <property type="match status" value="1"/>
</dbReference>
<dbReference type="NCBIfam" id="TIGR00479">
    <property type="entry name" value="rumA"/>
    <property type="match status" value="1"/>
</dbReference>
<dbReference type="HOGENOM" id="CLU_014689_7_0_0"/>
<keyword evidence="1" id="KW-0408">Iron</keyword>
<dbReference type="Gene3D" id="2.40.50.1070">
    <property type="match status" value="1"/>
</dbReference>
<evidence type="ECO:0000256" key="6">
    <source>
        <dbReference type="PROSITE-ProRule" id="PRU10015"/>
    </source>
</evidence>
<feature type="binding site" evidence="5">
    <location>
        <position position="313"/>
    </location>
    <ligand>
        <name>S-adenosyl-L-methionine</name>
        <dbReference type="ChEBI" id="CHEBI:59789"/>
    </ligand>
</feature>
<keyword evidence="1" id="KW-0479">Metal-binding</keyword>
<evidence type="ECO:0000256" key="5">
    <source>
        <dbReference type="PROSITE-ProRule" id="PRU01024"/>
    </source>
</evidence>
<sequence length="450" mass="50319">MNGSARVRIEKMVYGGAGLARVEGRSVYIPFTLPEEEILLAPRSETSEEGRIQSVLEPSAQRVAPGCMHFGVCGGCQYQQASYEEQLRIKETILRTMLERNGVPVPEKLQTHSAEPWGYRNRIRLRLDSFEGRWRVGYVMRGSRVFMEARECPIAAPLLWRAAQAFVASSQLVPAQSREVEFFCDASEQTVQLSLSLNAAMEEMERESPKQFRKLCDAIRVSVPELSGAGLFVRPVTASTKTSKRGVPAEQAEEIEIVAWGEPKLLYKVDALGRKYTHAIARGGFFQVNRYLVQELVELALGERQGGLAWDLFAGAGLFTQALVDRFQQVIAVEVAERAFGSLRDFVAHSSHQAVRETCVGFLRKRVASTAMRKPDLIVVDPPRAGLGEELCGLIAKVEAKEIVYVSCDPETLSRDLRKLLNSGYRLAELHLVDLFPQTYHMETVTVLQR</sequence>
<evidence type="ECO:0000256" key="4">
    <source>
        <dbReference type="ARBA" id="ARBA00022691"/>
    </source>
</evidence>
<dbReference type="OrthoDB" id="9804590at2"/>
<gene>
    <name evidence="7" type="ordered locus">AciPR4_0520</name>
</gene>
<protein>
    <submittedName>
        <fullName evidence="7">(Uracil-5)-methyltransferase</fullName>
    </submittedName>
</protein>
<evidence type="ECO:0000256" key="3">
    <source>
        <dbReference type="ARBA" id="ARBA00022679"/>
    </source>
</evidence>
<dbReference type="KEGG" id="tsa:AciPR4_0520"/>
<proteinExistence type="inferred from homology"/>
<dbReference type="PROSITE" id="PS51687">
    <property type="entry name" value="SAM_MT_RNA_M5U"/>
    <property type="match status" value="1"/>
</dbReference>
<dbReference type="Proteomes" id="UP000006844">
    <property type="component" value="Chromosome"/>
</dbReference>
<organism evidence="7 8">
    <name type="scientific">Terriglobus saanensis (strain ATCC BAA-1853 / DSM 23119 / SP1PR4)</name>
    <dbReference type="NCBI Taxonomy" id="401053"/>
    <lineage>
        <taxon>Bacteria</taxon>
        <taxon>Pseudomonadati</taxon>
        <taxon>Acidobacteriota</taxon>
        <taxon>Terriglobia</taxon>
        <taxon>Terriglobales</taxon>
        <taxon>Acidobacteriaceae</taxon>
        <taxon>Terriglobus</taxon>
    </lineage>
</organism>
<feature type="binding site" evidence="5">
    <location>
        <position position="287"/>
    </location>
    <ligand>
        <name>S-adenosyl-L-methionine</name>
        <dbReference type="ChEBI" id="CHEBI:59789"/>
    </ligand>
</feature>
<comment type="similarity">
    <text evidence="5">Belongs to the class I-like SAM-binding methyltransferase superfamily. RNA M5U methyltransferase family.</text>
</comment>
<dbReference type="InterPro" id="IPR030390">
    <property type="entry name" value="MeTrfase_TrmA_AS"/>
</dbReference>
<dbReference type="EMBL" id="CP002467">
    <property type="protein sequence ID" value="ADV81355.1"/>
    <property type="molecule type" value="Genomic_DNA"/>
</dbReference>
<accession>E8V3U1</accession>
<dbReference type="Pfam" id="PF05958">
    <property type="entry name" value="tRNA_U5-meth_tr"/>
    <property type="match status" value="1"/>
</dbReference>
<dbReference type="InterPro" id="IPR030391">
    <property type="entry name" value="MeTrfase_TrmA_CS"/>
</dbReference>
<evidence type="ECO:0000313" key="8">
    <source>
        <dbReference type="Proteomes" id="UP000006844"/>
    </source>
</evidence>
<feature type="binding site" evidence="5">
    <location>
        <position position="381"/>
    </location>
    <ligand>
        <name>S-adenosyl-L-methionine</name>
        <dbReference type="ChEBI" id="CHEBI:59789"/>
    </ligand>
</feature>
<name>E8V3U1_TERSS</name>
<dbReference type="Gene3D" id="3.40.50.150">
    <property type="entry name" value="Vaccinia Virus protein VP39"/>
    <property type="match status" value="1"/>
</dbReference>
<dbReference type="SUPFAM" id="SSF50249">
    <property type="entry name" value="Nucleic acid-binding proteins"/>
    <property type="match status" value="1"/>
</dbReference>
<feature type="binding site" evidence="5">
    <location>
        <position position="334"/>
    </location>
    <ligand>
        <name>S-adenosyl-L-methionine</name>
        <dbReference type="ChEBI" id="CHEBI:59789"/>
    </ligand>
</feature>
<feature type="active site" evidence="6">
    <location>
        <position position="408"/>
    </location>
</feature>
<dbReference type="STRING" id="401053.AciPR4_0520"/>
<dbReference type="GO" id="GO:0051539">
    <property type="term" value="F:4 iron, 4 sulfur cluster binding"/>
    <property type="evidence" value="ECO:0007669"/>
    <property type="project" value="UniProtKB-KW"/>
</dbReference>
<feature type="active site" description="Nucleophile" evidence="5">
    <location>
        <position position="408"/>
    </location>
</feature>
<dbReference type="InterPro" id="IPR012340">
    <property type="entry name" value="NA-bd_OB-fold"/>
</dbReference>
<keyword evidence="2 5" id="KW-0489">Methyltransferase</keyword>
<evidence type="ECO:0000256" key="2">
    <source>
        <dbReference type="ARBA" id="ARBA00022603"/>
    </source>
</evidence>
<dbReference type="Gene3D" id="2.40.50.140">
    <property type="entry name" value="Nucleic acid-binding proteins"/>
    <property type="match status" value="1"/>
</dbReference>
<keyword evidence="1" id="KW-0004">4Fe-4S</keyword>